<organism evidence="2 3">
    <name type="scientific">Ramazzottius varieornatus</name>
    <name type="common">Water bear</name>
    <name type="synonym">Tardigrade</name>
    <dbReference type="NCBI Taxonomy" id="947166"/>
    <lineage>
        <taxon>Eukaryota</taxon>
        <taxon>Metazoa</taxon>
        <taxon>Ecdysozoa</taxon>
        <taxon>Tardigrada</taxon>
        <taxon>Eutardigrada</taxon>
        <taxon>Parachela</taxon>
        <taxon>Hypsibioidea</taxon>
        <taxon>Ramazzottiidae</taxon>
        <taxon>Ramazzottius</taxon>
    </lineage>
</organism>
<feature type="compositionally biased region" description="Low complexity" evidence="1">
    <location>
        <begin position="55"/>
        <end position="67"/>
    </location>
</feature>
<dbReference type="AlphaFoldDB" id="A0A1D1VD27"/>
<proteinExistence type="predicted"/>
<feature type="region of interest" description="Disordered" evidence="1">
    <location>
        <begin position="178"/>
        <end position="216"/>
    </location>
</feature>
<feature type="compositionally biased region" description="Low complexity" evidence="1">
    <location>
        <begin position="178"/>
        <end position="212"/>
    </location>
</feature>
<evidence type="ECO:0000313" key="2">
    <source>
        <dbReference type="EMBL" id="GAU98800.1"/>
    </source>
</evidence>
<gene>
    <name evidence="2" type="primary">RvY_09895-1</name>
    <name evidence="2" type="synonym">RvY_09895.1</name>
    <name evidence="2" type="ORF">RvY_09895</name>
</gene>
<accession>A0A1D1VD27</accession>
<protein>
    <submittedName>
        <fullName evidence="2">Uncharacterized protein</fullName>
    </submittedName>
</protein>
<dbReference type="Proteomes" id="UP000186922">
    <property type="component" value="Unassembled WGS sequence"/>
</dbReference>
<dbReference type="EMBL" id="BDGG01000005">
    <property type="protein sequence ID" value="GAU98800.1"/>
    <property type="molecule type" value="Genomic_DNA"/>
</dbReference>
<reference evidence="2 3" key="1">
    <citation type="journal article" date="2016" name="Nat. Commun.">
        <title>Extremotolerant tardigrade genome and improved radiotolerance of human cultured cells by tardigrade-unique protein.</title>
        <authorList>
            <person name="Hashimoto T."/>
            <person name="Horikawa D.D."/>
            <person name="Saito Y."/>
            <person name="Kuwahara H."/>
            <person name="Kozuka-Hata H."/>
            <person name="Shin-I T."/>
            <person name="Minakuchi Y."/>
            <person name="Ohishi K."/>
            <person name="Motoyama A."/>
            <person name="Aizu T."/>
            <person name="Enomoto A."/>
            <person name="Kondo K."/>
            <person name="Tanaka S."/>
            <person name="Hara Y."/>
            <person name="Koshikawa S."/>
            <person name="Sagara H."/>
            <person name="Miura T."/>
            <person name="Yokobori S."/>
            <person name="Miyagawa K."/>
            <person name="Suzuki Y."/>
            <person name="Kubo T."/>
            <person name="Oyama M."/>
            <person name="Kohara Y."/>
            <person name="Fujiyama A."/>
            <person name="Arakawa K."/>
            <person name="Katayama T."/>
            <person name="Toyoda A."/>
            <person name="Kunieda T."/>
        </authorList>
    </citation>
    <scope>NUCLEOTIDE SEQUENCE [LARGE SCALE GENOMIC DNA]</scope>
    <source>
        <strain evidence="2 3">YOKOZUNA-1</strain>
    </source>
</reference>
<comment type="caution">
    <text evidence="2">The sequence shown here is derived from an EMBL/GenBank/DDBJ whole genome shotgun (WGS) entry which is preliminary data.</text>
</comment>
<evidence type="ECO:0000313" key="3">
    <source>
        <dbReference type="Proteomes" id="UP000186922"/>
    </source>
</evidence>
<name>A0A1D1VD27_RAMVA</name>
<sequence>MEEPLIDESCLSDAEIITKAPLALSPTVDSAYASSEDGTESLPSPLVQKREKRLGSSGLTSSSSHQSLAEITDADNDVFPDTNSKSEDTTVLLQPQVVEPEVSVTRKDEEVSLGILHDGAFHTVIIVRNSNTEPDVLSCCEDDEIQPVDQAQDKLSQTVALPMLWNLVPDASVASDALLSSSSDQEPQTSTTATTHHKISSTSSSSTTSATKLNMEVHTKEPKTALLDEGKETNLIVHHSDEAPHSNNCLHSSKQSLIHALGYCRRILHL</sequence>
<feature type="region of interest" description="Disordered" evidence="1">
    <location>
        <begin position="27"/>
        <end position="67"/>
    </location>
</feature>
<keyword evidence="3" id="KW-1185">Reference proteome</keyword>
<evidence type="ECO:0000256" key="1">
    <source>
        <dbReference type="SAM" id="MobiDB-lite"/>
    </source>
</evidence>